<keyword evidence="3" id="KW-0336">GPI-anchor</keyword>
<comment type="subcellular location">
    <subcellularLocation>
        <location evidence="1">Cell membrane</location>
        <topology evidence="1">Lipid-anchor</topology>
        <topology evidence="1">GPI-anchor</topology>
    </subcellularLocation>
</comment>
<reference evidence="10 11" key="1">
    <citation type="submission" date="2016-07" db="EMBL/GenBank/DDBJ databases">
        <title>Pervasive Adenine N6-methylation of Active Genes in Fungi.</title>
        <authorList>
            <consortium name="DOE Joint Genome Institute"/>
            <person name="Mondo S.J."/>
            <person name="Dannebaum R.O."/>
            <person name="Kuo R.C."/>
            <person name="Labutti K."/>
            <person name="Haridas S."/>
            <person name="Kuo A."/>
            <person name="Salamov A."/>
            <person name="Ahrendt S.R."/>
            <person name="Lipzen A."/>
            <person name="Sullivan W."/>
            <person name="Andreopoulos W.B."/>
            <person name="Clum A."/>
            <person name="Lindquist E."/>
            <person name="Daum C."/>
            <person name="Ramamoorthy G.K."/>
            <person name="Gryganskyi A."/>
            <person name="Culley D."/>
            <person name="Magnuson J.K."/>
            <person name="James T.Y."/>
            <person name="O'Malley M.A."/>
            <person name="Stajich J.E."/>
            <person name="Spatafora J.W."/>
            <person name="Visel A."/>
            <person name="Grigoriev I.V."/>
        </authorList>
    </citation>
    <scope>NUCLEOTIDE SEQUENCE [LARGE SCALE GENOMIC DNA]</scope>
    <source>
        <strain evidence="10 11">62-1032</strain>
    </source>
</reference>
<evidence type="ECO:0000256" key="2">
    <source>
        <dbReference type="ARBA" id="ARBA00022475"/>
    </source>
</evidence>
<dbReference type="CDD" id="cd21176">
    <property type="entry name" value="LPMO_auxiliary-like"/>
    <property type="match status" value="1"/>
</dbReference>
<keyword evidence="6" id="KW-0325">Glycoprotein</keyword>
<proteinExistence type="predicted"/>
<organism evidence="10 11">
    <name type="scientific">Leucosporidium creatinivorum</name>
    <dbReference type="NCBI Taxonomy" id="106004"/>
    <lineage>
        <taxon>Eukaryota</taxon>
        <taxon>Fungi</taxon>
        <taxon>Dikarya</taxon>
        <taxon>Basidiomycota</taxon>
        <taxon>Pucciniomycotina</taxon>
        <taxon>Microbotryomycetes</taxon>
        <taxon>Leucosporidiales</taxon>
        <taxon>Leucosporidium</taxon>
    </lineage>
</organism>
<evidence type="ECO:0000256" key="6">
    <source>
        <dbReference type="ARBA" id="ARBA00023180"/>
    </source>
</evidence>
<dbReference type="PANTHER" id="PTHR34992">
    <property type="entry name" value="HYPHAL ANASTAMOSIS-7 PROTEIN"/>
    <property type="match status" value="1"/>
</dbReference>
<keyword evidence="4 8" id="KW-0732">Signal</keyword>
<dbReference type="GO" id="GO:0098552">
    <property type="term" value="C:side of membrane"/>
    <property type="evidence" value="ECO:0007669"/>
    <property type="project" value="UniProtKB-KW"/>
</dbReference>
<keyword evidence="2" id="KW-1003">Cell membrane</keyword>
<evidence type="ECO:0000313" key="10">
    <source>
        <dbReference type="EMBL" id="ORY89089.1"/>
    </source>
</evidence>
<name>A0A1Y2FYF9_9BASI</name>
<dbReference type="InterPro" id="IPR046530">
    <property type="entry name" value="BIM1-like_dom"/>
</dbReference>
<dbReference type="EMBL" id="MCGR01000007">
    <property type="protein sequence ID" value="ORY89089.1"/>
    <property type="molecule type" value="Genomic_DNA"/>
</dbReference>
<dbReference type="Pfam" id="PF20238">
    <property type="entry name" value="BIM1-like_dom"/>
    <property type="match status" value="1"/>
</dbReference>
<dbReference type="AlphaFoldDB" id="A0A1Y2FYF9"/>
<evidence type="ECO:0000256" key="7">
    <source>
        <dbReference type="ARBA" id="ARBA00023288"/>
    </source>
</evidence>
<comment type="caution">
    <text evidence="10">The sequence shown here is derived from an EMBL/GenBank/DDBJ whole genome shotgun (WGS) entry which is preliminary data.</text>
</comment>
<dbReference type="PANTHER" id="PTHR34992:SF11">
    <property type="entry name" value="COPPER ACQUISITION FACTOR BIM1-LIKE DOMAIN-CONTAINING PROTEIN"/>
    <property type="match status" value="1"/>
</dbReference>
<evidence type="ECO:0000256" key="3">
    <source>
        <dbReference type="ARBA" id="ARBA00022622"/>
    </source>
</evidence>
<dbReference type="GO" id="GO:0005886">
    <property type="term" value="C:plasma membrane"/>
    <property type="evidence" value="ECO:0007669"/>
    <property type="project" value="UniProtKB-SubCell"/>
</dbReference>
<dbReference type="InterPro" id="IPR046936">
    <property type="entry name" value="BIM1-like"/>
</dbReference>
<evidence type="ECO:0000256" key="8">
    <source>
        <dbReference type="SAM" id="SignalP"/>
    </source>
</evidence>
<feature type="domain" description="Copper acquisition factor BIM1-like" evidence="9">
    <location>
        <begin position="16"/>
        <end position="166"/>
    </location>
</feature>
<dbReference type="Proteomes" id="UP000193467">
    <property type="component" value="Unassembled WGS sequence"/>
</dbReference>
<gene>
    <name evidence="10" type="ORF">BCR35DRAFT_262629</name>
</gene>
<keyword evidence="7" id="KW-0449">Lipoprotein</keyword>
<evidence type="ECO:0000256" key="4">
    <source>
        <dbReference type="ARBA" id="ARBA00022729"/>
    </source>
</evidence>
<sequence length="217" mass="21762">MKPFLALAALVPLAAAHFTLDYPATRGFDEDLEPQFCGGFPDVSSTRQPFPLSGSAPILIDSHHPSAQVGILISLDSNPTSFDNFTTTSTGDAIPMLLPFGQITGTGEFCFNVDVGSLGLSNVTNGTVATIQVEFNGGDGLLLQCTDIVLVSDYIVPSNVTCANATATASASDSASSSATATGSMGSATSTPASGANKVGAAVGAVLAVVGAGVLML</sequence>
<evidence type="ECO:0000313" key="11">
    <source>
        <dbReference type="Proteomes" id="UP000193467"/>
    </source>
</evidence>
<dbReference type="OrthoDB" id="2146436at2759"/>
<dbReference type="InParanoid" id="A0A1Y2FYF9"/>
<dbReference type="STRING" id="106004.A0A1Y2FYF9"/>
<evidence type="ECO:0000256" key="1">
    <source>
        <dbReference type="ARBA" id="ARBA00004609"/>
    </source>
</evidence>
<protein>
    <recommendedName>
        <fullName evidence="9">Copper acquisition factor BIM1-like domain-containing protein</fullName>
    </recommendedName>
</protein>
<keyword evidence="11" id="KW-1185">Reference proteome</keyword>
<evidence type="ECO:0000259" key="9">
    <source>
        <dbReference type="Pfam" id="PF20238"/>
    </source>
</evidence>
<feature type="signal peptide" evidence="8">
    <location>
        <begin position="1"/>
        <end position="16"/>
    </location>
</feature>
<accession>A0A1Y2FYF9</accession>
<feature type="chain" id="PRO_5013096096" description="Copper acquisition factor BIM1-like domain-containing protein" evidence="8">
    <location>
        <begin position="17"/>
        <end position="217"/>
    </location>
</feature>
<evidence type="ECO:0000256" key="5">
    <source>
        <dbReference type="ARBA" id="ARBA00023136"/>
    </source>
</evidence>
<keyword evidence="5" id="KW-0472">Membrane</keyword>